<dbReference type="Proteomes" id="UP000615446">
    <property type="component" value="Unassembled WGS sequence"/>
</dbReference>
<evidence type="ECO:0000313" key="2">
    <source>
        <dbReference type="EMBL" id="GES99156.1"/>
    </source>
</evidence>
<keyword evidence="3" id="KW-1185">Reference proteome</keyword>
<reference evidence="1 3" key="1">
    <citation type="submission" date="2017-11" db="EMBL/GenBank/DDBJ databases">
        <title>The genome of Rhizophagus clarus HR1 reveals common genetic basis of auxotrophy among arbuscular mycorrhizal fungi.</title>
        <authorList>
            <person name="Kobayashi Y."/>
        </authorList>
    </citation>
    <scope>NUCLEOTIDE SEQUENCE [LARGE SCALE GENOMIC DNA]</scope>
    <source>
        <strain evidence="1 3">HR1</strain>
    </source>
</reference>
<evidence type="ECO:0000313" key="3">
    <source>
        <dbReference type="Proteomes" id="UP000247702"/>
    </source>
</evidence>
<evidence type="ECO:0008006" key="4">
    <source>
        <dbReference type="Google" id="ProtNLM"/>
    </source>
</evidence>
<sequence>MDQLNNDLLFLILRELKNDYKSLYSCLLVNRTWCVTAVPILWRDPGQVTPFKKSQDKLFKIILLHLSEESRDILKNQGMNNIIAETYRRPLFDYINFWKYLDLHFVERLIPRSKIGKANIAIIRNEILSLFINRSTKIIHLLIPQKFDCQLHLIPGAEHCLSELKSFQCDDDIAQNILEGLTRIIKSIKKLTLNVDHIITENHGFIKLIDIQKNLNDFSLFNFSSFKNESFYKSLEESLIKHADTIQYLRISWNPTTKFLSYFVNLLTLKIVMPFYNNWEDPNWNDSNYLKNLSLPTLKILIVCNAPLNALLNLIENTTNNLSEINISIHCYALRTNGSKMLVRAICQNCPNIRYLKLSLDGNLLISEFENLLINCQFLNRLIFNVMNDYEFSWNELFQILAKSSPIGLFKFGFYSSKAFKLNDVKSFFDNWKNRNPILLKLIHPSIATDQRLVDLIEQYKTEGVIKKYSFDFGEYFE</sequence>
<dbReference type="EMBL" id="BEXD01004006">
    <property type="protein sequence ID" value="GBC05427.1"/>
    <property type="molecule type" value="Genomic_DNA"/>
</dbReference>
<gene>
    <name evidence="2" type="ORF">RCL2_002567300</name>
    <name evidence="1" type="ORF">RclHR1_06210012</name>
</gene>
<comment type="caution">
    <text evidence="1">The sequence shown here is derived from an EMBL/GenBank/DDBJ whole genome shotgun (WGS) entry which is preliminary data.</text>
</comment>
<dbReference type="InterPro" id="IPR032675">
    <property type="entry name" value="LRR_dom_sf"/>
</dbReference>
<organism evidence="1 3">
    <name type="scientific">Rhizophagus clarus</name>
    <dbReference type="NCBI Taxonomy" id="94130"/>
    <lineage>
        <taxon>Eukaryota</taxon>
        <taxon>Fungi</taxon>
        <taxon>Fungi incertae sedis</taxon>
        <taxon>Mucoromycota</taxon>
        <taxon>Glomeromycotina</taxon>
        <taxon>Glomeromycetes</taxon>
        <taxon>Glomerales</taxon>
        <taxon>Glomeraceae</taxon>
        <taxon>Rhizophagus</taxon>
    </lineage>
</organism>
<dbReference type="Proteomes" id="UP000247702">
    <property type="component" value="Unassembled WGS sequence"/>
</dbReference>
<accession>A0A2Z6SHT9</accession>
<proteinExistence type="predicted"/>
<evidence type="ECO:0000313" key="1">
    <source>
        <dbReference type="EMBL" id="GBC05427.1"/>
    </source>
</evidence>
<name>A0A2Z6SHT9_9GLOM</name>
<dbReference type="EMBL" id="BLAL01000278">
    <property type="protein sequence ID" value="GES99156.1"/>
    <property type="molecule type" value="Genomic_DNA"/>
</dbReference>
<dbReference type="AlphaFoldDB" id="A0A2Z6SHT9"/>
<dbReference type="SUPFAM" id="SSF52047">
    <property type="entry name" value="RNI-like"/>
    <property type="match status" value="1"/>
</dbReference>
<protein>
    <recommendedName>
        <fullName evidence="4">F-box domain-containing protein</fullName>
    </recommendedName>
</protein>
<dbReference type="Gene3D" id="3.80.10.10">
    <property type="entry name" value="Ribonuclease Inhibitor"/>
    <property type="match status" value="1"/>
</dbReference>
<reference evidence="2" key="2">
    <citation type="submission" date="2019-10" db="EMBL/GenBank/DDBJ databases">
        <title>Conservation and host-specific expression of non-tandemly repeated heterogenous ribosome RNA gene in arbuscular mycorrhizal fungi.</title>
        <authorList>
            <person name="Maeda T."/>
            <person name="Kobayashi Y."/>
            <person name="Nakagawa T."/>
            <person name="Ezawa T."/>
            <person name="Yamaguchi K."/>
            <person name="Bino T."/>
            <person name="Nishimoto Y."/>
            <person name="Shigenobu S."/>
            <person name="Kawaguchi M."/>
        </authorList>
    </citation>
    <scope>NUCLEOTIDE SEQUENCE</scope>
    <source>
        <strain evidence="2">HR1</strain>
    </source>
</reference>